<dbReference type="GO" id="GO:0005524">
    <property type="term" value="F:ATP binding"/>
    <property type="evidence" value="ECO:0007669"/>
    <property type="project" value="UniProtKB-KW"/>
</dbReference>
<feature type="chain" id="PRO_5034439935" description="peptidylprolyl isomerase" evidence="14">
    <location>
        <begin position="26"/>
        <end position="844"/>
    </location>
</feature>
<evidence type="ECO:0000256" key="11">
    <source>
        <dbReference type="ARBA" id="ARBA00023110"/>
    </source>
</evidence>
<gene>
    <name evidence="16" type="ORF">MIND_00228300</name>
</gene>
<dbReference type="GO" id="GO:0046872">
    <property type="term" value="F:metal ion binding"/>
    <property type="evidence" value="ECO:0007669"/>
    <property type="project" value="UniProtKB-KW"/>
</dbReference>
<dbReference type="Proteomes" id="UP000636479">
    <property type="component" value="Unassembled WGS sequence"/>
</dbReference>
<dbReference type="InterPro" id="IPR046357">
    <property type="entry name" value="PPIase_dom_sf"/>
</dbReference>
<evidence type="ECO:0000256" key="6">
    <source>
        <dbReference type="ARBA" id="ARBA00022695"/>
    </source>
</evidence>
<evidence type="ECO:0000256" key="13">
    <source>
        <dbReference type="PROSITE-ProRule" id="PRU00277"/>
    </source>
</evidence>
<dbReference type="GO" id="GO:0005739">
    <property type="term" value="C:mitochondrion"/>
    <property type="evidence" value="ECO:0007669"/>
    <property type="project" value="TreeGrafter"/>
</dbReference>
<evidence type="ECO:0000256" key="4">
    <source>
        <dbReference type="ARBA" id="ARBA00013194"/>
    </source>
</evidence>
<keyword evidence="8" id="KW-0547">Nucleotide-binding</keyword>
<dbReference type="RefSeq" id="XP_037224265.1">
    <property type="nucleotide sequence ID" value="XM_037359170.1"/>
</dbReference>
<comment type="similarity">
    <text evidence="3">Belongs to the SELO family.</text>
</comment>
<dbReference type="Pfam" id="PF00254">
    <property type="entry name" value="FKBP_C"/>
    <property type="match status" value="1"/>
</dbReference>
<keyword evidence="11 13" id="KW-0697">Rotamase</keyword>
<dbReference type="PANTHER" id="PTHR32057:SF14">
    <property type="entry name" value="PROTEIN ADENYLYLTRANSFERASE SELO, MITOCHONDRIAL"/>
    <property type="match status" value="1"/>
</dbReference>
<evidence type="ECO:0000313" key="16">
    <source>
        <dbReference type="EMBL" id="KAF7312157.1"/>
    </source>
</evidence>
<keyword evidence="6" id="KW-0548">Nucleotidyltransferase</keyword>
<evidence type="ECO:0000256" key="7">
    <source>
        <dbReference type="ARBA" id="ARBA00022723"/>
    </source>
</evidence>
<comment type="catalytic activity">
    <reaction evidence="1 13">
        <text>[protein]-peptidylproline (omega=180) = [protein]-peptidylproline (omega=0)</text>
        <dbReference type="Rhea" id="RHEA:16237"/>
        <dbReference type="Rhea" id="RHEA-COMP:10747"/>
        <dbReference type="Rhea" id="RHEA-COMP:10748"/>
        <dbReference type="ChEBI" id="CHEBI:83833"/>
        <dbReference type="ChEBI" id="CHEBI:83834"/>
        <dbReference type="EC" id="5.2.1.8"/>
    </reaction>
</comment>
<dbReference type="PROSITE" id="PS50059">
    <property type="entry name" value="FKBP_PPIASE"/>
    <property type="match status" value="1"/>
</dbReference>
<dbReference type="GO" id="GO:0070733">
    <property type="term" value="F:AMPylase activity"/>
    <property type="evidence" value="ECO:0007669"/>
    <property type="project" value="TreeGrafter"/>
</dbReference>
<keyword evidence="17" id="KW-1185">Reference proteome</keyword>
<evidence type="ECO:0000256" key="5">
    <source>
        <dbReference type="ARBA" id="ARBA00022679"/>
    </source>
</evidence>
<keyword evidence="14" id="KW-0732">Signal</keyword>
<keyword evidence="10" id="KW-0460">Magnesium</keyword>
<dbReference type="FunFam" id="3.10.50.40:FF:000006">
    <property type="entry name" value="Peptidyl-prolyl cis-trans isomerase"/>
    <property type="match status" value="1"/>
</dbReference>
<comment type="caution">
    <text evidence="16">The sequence shown here is derived from an EMBL/GenBank/DDBJ whole genome shotgun (WGS) entry which is preliminary data.</text>
</comment>
<organism evidence="16 17">
    <name type="scientific">Mycena indigotica</name>
    <dbReference type="NCBI Taxonomy" id="2126181"/>
    <lineage>
        <taxon>Eukaryota</taxon>
        <taxon>Fungi</taxon>
        <taxon>Dikarya</taxon>
        <taxon>Basidiomycota</taxon>
        <taxon>Agaricomycotina</taxon>
        <taxon>Agaricomycetes</taxon>
        <taxon>Agaricomycetidae</taxon>
        <taxon>Agaricales</taxon>
        <taxon>Marasmiineae</taxon>
        <taxon>Mycenaceae</taxon>
        <taxon>Mycena</taxon>
    </lineage>
</organism>
<feature type="domain" description="PPIase FKBP-type" evidence="15">
    <location>
        <begin position="42"/>
        <end position="131"/>
    </location>
</feature>
<dbReference type="EC" id="5.2.1.8" evidence="4 13"/>
<dbReference type="Pfam" id="PF02696">
    <property type="entry name" value="SelO"/>
    <property type="match status" value="1"/>
</dbReference>
<proteinExistence type="inferred from homology"/>
<dbReference type="AlphaFoldDB" id="A0A8H6T888"/>
<sequence length="844" mass="93181">MRCGWFFSILAAAAVLAAEPPKTLGIETTFTPEECVVKAAKGDKIEVHYTGTLFSTGAKFDSSLDRGSPLPLTLGVGQVIKGWDEGLIGMCAGEKRTLTIPSDMAYGSRGFGNIIPAHSALVFTVELVSLDSKISHEELLDLSYCSCLPLLRSRAMTIISRLPLPSQPLLIHRLTPDPRTPSTKAFLQLLRTTPSIQRRARLLASAAHFSFVTPFPVEFPYQIEPLPDTDTASHIEEWLTTREALSCVEQTPLSKYTRENPARTVLLGIAETTLRDCLPHLDVGDAFAVIGSPSLVPKAELDDTAAVNTARDDLVDVLSGQAVLMSEDLNFAPWSMRYSGHQFGTFAGQLGDGRATTVLVTAPPDHPHVSFELQLKGQGRTPFSRSADGLAVIRSSIREYLCSEAMHALGILTTRALALISLPDLSVIRETKESACVVTRVAPSFLRIGSFEAFNPPQNVFLFGGGQQSPHWEALRILGEWVAGPILHLPEMDALVGKPWAKALLLEVARRNARMVASWQAYGFMHGVINTDNVSVLGLTIDYGPFAFMDVFDWHHICNHTDEEGRYAYRAQPTSLIYALRALNTALAPLIGAESESGSPIAVGWADGVDEEQLKAWKKVGEQVKDEMETVAQTEMAEEYGRLMRKRLALRRVEQADEATLVRPLLDLMAKHKLDFHATFRALAAFRPSIISVPSSRIDGINPSLDAFVNLLLEQVPNPTGLERAQAYRDVAAWLQLYGQRIERETDAWGREIDAERLQAARAANPRFVLRQWVLQEVIKKVEDDPIRGRRILAKVFQMATNPFKPWGEEDGGDAELSDEEREERRLCEFGAKDMLGFQCSCSS</sequence>
<dbReference type="InterPro" id="IPR003846">
    <property type="entry name" value="SelO"/>
</dbReference>
<dbReference type="OrthoDB" id="10254721at2759"/>
<evidence type="ECO:0000256" key="3">
    <source>
        <dbReference type="ARBA" id="ARBA00009747"/>
    </source>
</evidence>
<keyword evidence="7" id="KW-0479">Metal-binding</keyword>
<dbReference type="Gene3D" id="3.10.50.40">
    <property type="match status" value="1"/>
</dbReference>
<dbReference type="EMBL" id="JACAZF010000002">
    <property type="protein sequence ID" value="KAF7312157.1"/>
    <property type="molecule type" value="Genomic_DNA"/>
</dbReference>
<evidence type="ECO:0000256" key="2">
    <source>
        <dbReference type="ARBA" id="ARBA00001946"/>
    </source>
</evidence>
<comment type="cofactor">
    <cofactor evidence="2">
        <name>Mg(2+)</name>
        <dbReference type="ChEBI" id="CHEBI:18420"/>
    </cofactor>
</comment>
<name>A0A8H6T888_9AGAR</name>
<dbReference type="InterPro" id="IPR001179">
    <property type="entry name" value="PPIase_FKBP_dom"/>
</dbReference>
<keyword evidence="5" id="KW-0808">Transferase</keyword>
<feature type="signal peptide" evidence="14">
    <location>
        <begin position="1"/>
        <end position="25"/>
    </location>
</feature>
<accession>A0A8H6T888</accession>
<evidence type="ECO:0000256" key="8">
    <source>
        <dbReference type="ARBA" id="ARBA00022741"/>
    </source>
</evidence>
<keyword evidence="12 13" id="KW-0413">Isomerase</keyword>
<dbReference type="SUPFAM" id="SSF54534">
    <property type="entry name" value="FKBP-like"/>
    <property type="match status" value="1"/>
</dbReference>
<evidence type="ECO:0000259" key="15">
    <source>
        <dbReference type="PROSITE" id="PS50059"/>
    </source>
</evidence>
<dbReference type="GeneID" id="59341686"/>
<evidence type="ECO:0000256" key="12">
    <source>
        <dbReference type="ARBA" id="ARBA00023235"/>
    </source>
</evidence>
<dbReference type="GO" id="GO:0003755">
    <property type="term" value="F:peptidyl-prolyl cis-trans isomerase activity"/>
    <property type="evidence" value="ECO:0007669"/>
    <property type="project" value="UniProtKB-KW"/>
</dbReference>
<evidence type="ECO:0000256" key="1">
    <source>
        <dbReference type="ARBA" id="ARBA00000971"/>
    </source>
</evidence>
<dbReference type="PANTHER" id="PTHR32057">
    <property type="entry name" value="PROTEIN ADENYLYLTRANSFERASE SELO, MITOCHONDRIAL"/>
    <property type="match status" value="1"/>
</dbReference>
<evidence type="ECO:0000256" key="14">
    <source>
        <dbReference type="SAM" id="SignalP"/>
    </source>
</evidence>
<evidence type="ECO:0000256" key="9">
    <source>
        <dbReference type="ARBA" id="ARBA00022840"/>
    </source>
</evidence>
<keyword evidence="9" id="KW-0067">ATP-binding</keyword>
<evidence type="ECO:0000256" key="10">
    <source>
        <dbReference type="ARBA" id="ARBA00022842"/>
    </source>
</evidence>
<protein>
    <recommendedName>
        <fullName evidence="4 13">peptidylprolyl isomerase</fullName>
        <ecNumber evidence="4 13">5.2.1.8</ecNumber>
    </recommendedName>
</protein>
<evidence type="ECO:0000313" key="17">
    <source>
        <dbReference type="Proteomes" id="UP000636479"/>
    </source>
</evidence>
<reference evidence="16" key="1">
    <citation type="submission" date="2020-05" db="EMBL/GenBank/DDBJ databases">
        <title>Mycena genomes resolve the evolution of fungal bioluminescence.</title>
        <authorList>
            <person name="Tsai I.J."/>
        </authorList>
    </citation>
    <scope>NUCLEOTIDE SEQUENCE</scope>
    <source>
        <strain evidence="16">171206Taipei</strain>
    </source>
</reference>